<protein>
    <submittedName>
        <fullName evidence="1">Glucose-regulated metallo-peptidase M90</fullName>
    </submittedName>
</protein>
<comment type="caution">
    <text evidence="1">The sequence shown here is derived from an EMBL/GenBank/DDBJ whole genome shotgun (WGS) entry which is preliminary data.</text>
</comment>
<dbReference type="EMBL" id="FXUG01000004">
    <property type="protein sequence ID" value="SMP52670.1"/>
    <property type="molecule type" value="Genomic_DNA"/>
</dbReference>
<proteinExistence type="predicted"/>
<gene>
    <name evidence="1" type="ORF">SAMN06265222_1043</name>
</gene>
<organism evidence="1 2">
    <name type="scientific">Neorhodopirellula lusitana</name>
    <dbReference type="NCBI Taxonomy" id="445327"/>
    <lineage>
        <taxon>Bacteria</taxon>
        <taxon>Pseudomonadati</taxon>
        <taxon>Planctomycetota</taxon>
        <taxon>Planctomycetia</taxon>
        <taxon>Pirellulales</taxon>
        <taxon>Pirellulaceae</taxon>
        <taxon>Neorhodopirellula</taxon>
    </lineage>
</organism>
<accession>A0ABY1Q152</accession>
<reference evidence="1 2" key="1">
    <citation type="submission" date="2017-05" db="EMBL/GenBank/DDBJ databases">
        <authorList>
            <person name="Varghese N."/>
            <person name="Submissions S."/>
        </authorList>
    </citation>
    <scope>NUCLEOTIDE SEQUENCE [LARGE SCALE GENOMIC DNA]</scope>
    <source>
        <strain evidence="1 2">DSM 25457</strain>
    </source>
</reference>
<evidence type="ECO:0000313" key="1">
    <source>
        <dbReference type="EMBL" id="SMP52670.1"/>
    </source>
</evidence>
<dbReference type="Pfam" id="PF06167">
    <property type="entry name" value="Peptidase_M90"/>
    <property type="match status" value="1"/>
</dbReference>
<dbReference type="InterPro" id="IPR024079">
    <property type="entry name" value="MetalloPept_cat_dom_sf"/>
</dbReference>
<evidence type="ECO:0000313" key="2">
    <source>
        <dbReference type="Proteomes" id="UP001158067"/>
    </source>
</evidence>
<dbReference type="InterPro" id="IPR010384">
    <property type="entry name" value="MtfA_fam"/>
</dbReference>
<dbReference type="Proteomes" id="UP001158067">
    <property type="component" value="Unassembled WGS sequence"/>
</dbReference>
<dbReference type="SUPFAM" id="SSF55486">
    <property type="entry name" value="Metalloproteases ('zincins'), catalytic domain"/>
    <property type="match status" value="1"/>
</dbReference>
<keyword evidence="2" id="KW-1185">Reference proteome</keyword>
<dbReference type="RefSeq" id="WP_430438323.1">
    <property type="nucleotide sequence ID" value="NZ_FXUG01000004.1"/>
</dbReference>
<name>A0ABY1Q152_9BACT</name>
<dbReference type="Gene3D" id="3.40.390.10">
    <property type="entry name" value="Collagenase (Catalytic Domain)"/>
    <property type="match status" value="1"/>
</dbReference>
<sequence length="102" mass="11486">MWHNPLLAVGGDELRRDVERHIGDYAYKNEAEFMAVVSEHFFETPFQTSRVQARSKSLPTPKIIPPGECVLRCWRPRKASYASHGTMLASLSRGLGTTKARA</sequence>